<comment type="caution">
    <text evidence="8">The sequence shown here is derived from an EMBL/GenBank/DDBJ whole genome shotgun (WGS) entry which is preliminary data.</text>
</comment>
<comment type="similarity">
    <text evidence="5">Belongs to the SAT4 family.</text>
</comment>
<keyword evidence="9" id="KW-1185">Reference proteome</keyword>
<dbReference type="PANTHER" id="PTHR33048">
    <property type="entry name" value="PTH11-LIKE INTEGRAL MEMBRANE PROTEIN (AFU_ORTHOLOGUE AFUA_5G11245)"/>
    <property type="match status" value="1"/>
</dbReference>
<feature type="transmembrane region" description="Helical" evidence="6">
    <location>
        <begin position="32"/>
        <end position="50"/>
    </location>
</feature>
<dbReference type="Pfam" id="PF20684">
    <property type="entry name" value="Fung_rhodopsin"/>
    <property type="match status" value="1"/>
</dbReference>
<feature type="domain" description="Rhodopsin" evidence="7">
    <location>
        <begin position="3"/>
        <end position="153"/>
    </location>
</feature>
<organism evidence="8 9">
    <name type="scientific">Fusarium avenaceum</name>
    <dbReference type="NCBI Taxonomy" id="40199"/>
    <lineage>
        <taxon>Eukaryota</taxon>
        <taxon>Fungi</taxon>
        <taxon>Dikarya</taxon>
        <taxon>Ascomycota</taxon>
        <taxon>Pezizomycotina</taxon>
        <taxon>Sordariomycetes</taxon>
        <taxon>Hypocreomycetidae</taxon>
        <taxon>Hypocreales</taxon>
        <taxon>Nectriaceae</taxon>
        <taxon>Fusarium</taxon>
        <taxon>Fusarium tricinctum species complex</taxon>
    </lineage>
</organism>
<dbReference type="Proteomes" id="UP000782241">
    <property type="component" value="Unassembled WGS sequence"/>
</dbReference>
<keyword evidence="2 6" id="KW-0812">Transmembrane</keyword>
<dbReference type="EMBL" id="JAGPUO010000036">
    <property type="protein sequence ID" value="KAG5655080.1"/>
    <property type="molecule type" value="Genomic_DNA"/>
</dbReference>
<accession>A0A9P7KNP1</accession>
<feature type="transmembrane region" description="Helical" evidence="6">
    <location>
        <begin position="107"/>
        <end position="127"/>
    </location>
</feature>
<evidence type="ECO:0000256" key="4">
    <source>
        <dbReference type="ARBA" id="ARBA00023136"/>
    </source>
</evidence>
<evidence type="ECO:0000313" key="8">
    <source>
        <dbReference type="EMBL" id="KAG5655080.1"/>
    </source>
</evidence>
<dbReference type="GO" id="GO:0016020">
    <property type="term" value="C:membrane"/>
    <property type="evidence" value="ECO:0007669"/>
    <property type="project" value="UniProtKB-SubCell"/>
</dbReference>
<comment type="subcellular location">
    <subcellularLocation>
        <location evidence="1">Membrane</location>
        <topology evidence="1">Multi-pass membrane protein</topology>
    </subcellularLocation>
</comment>
<reference evidence="8" key="1">
    <citation type="submission" date="2021-04" db="EMBL/GenBank/DDBJ databases">
        <title>Draft genome of Fusarium avenaceum strain F156N33, isolated from an atmospheric sample in Virginia.</title>
        <authorList>
            <person name="Yang S."/>
            <person name="Vinatzer B.A."/>
            <person name="Coleman J."/>
        </authorList>
    </citation>
    <scope>NUCLEOTIDE SEQUENCE</scope>
    <source>
        <strain evidence="8">F156N33</strain>
    </source>
</reference>
<sequence length="154" mass="17825">MCVIHWGLGRNIWVLTEHQITTFFKFLVVNEYSYLLSLSLIKASILVFFLRIFQDPKFRKAAWWTVGYIAFSTALFTVLAATTRVPFSLFWDGWKSKSTRGIILDTNVLWMTHAVLNLLLDLWMLILPATQTYRLGLVYKKKIGIIAMFSVGLL</sequence>
<feature type="transmembrane region" description="Helical" evidence="6">
    <location>
        <begin position="62"/>
        <end position="87"/>
    </location>
</feature>
<dbReference type="InterPro" id="IPR052337">
    <property type="entry name" value="SAT4-like"/>
</dbReference>
<evidence type="ECO:0000256" key="5">
    <source>
        <dbReference type="ARBA" id="ARBA00038359"/>
    </source>
</evidence>
<proteinExistence type="inferred from homology"/>
<evidence type="ECO:0000259" key="7">
    <source>
        <dbReference type="Pfam" id="PF20684"/>
    </source>
</evidence>
<evidence type="ECO:0000256" key="3">
    <source>
        <dbReference type="ARBA" id="ARBA00022989"/>
    </source>
</evidence>
<name>A0A9P7KNP1_9HYPO</name>
<dbReference type="AlphaFoldDB" id="A0A9P7KNP1"/>
<evidence type="ECO:0000313" key="9">
    <source>
        <dbReference type="Proteomes" id="UP000782241"/>
    </source>
</evidence>
<evidence type="ECO:0000256" key="2">
    <source>
        <dbReference type="ARBA" id="ARBA00022692"/>
    </source>
</evidence>
<evidence type="ECO:0000256" key="6">
    <source>
        <dbReference type="SAM" id="Phobius"/>
    </source>
</evidence>
<keyword evidence="3 6" id="KW-1133">Transmembrane helix</keyword>
<dbReference type="PANTHER" id="PTHR33048:SF143">
    <property type="entry name" value="EXTRACELLULAR MEMBRANE PROTEIN CFEM DOMAIN-CONTAINING PROTEIN-RELATED"/>
    <property type="match status" value="1"/>
</dbReference>
<dbReference type="InterPro" id="IPR049326">
    <property type="entry name" value="Rhodopsin_dom_fungi"/>
</dbReference>
<keyword evidence="4 6" id="KW-0472">Membrane</keyword>
<gene>
    <name evidence="8" type="ORF">KAF25_000203</name>
</gene>
<evidence type="ECO:0000256" key="1">
    <source>
        <dbReference type="ARBA" id="ARBA00004141"/>
    </source>
</evidence>
<protein>
    <recommendedName>
        <fullName evidence="7">Rhodopsin domain-containing protein</fullName>
    </recommendedName>
</protein>